<organism evidence="1">
    <name type="scientific">Salix viminalis</name>
    <name type="common">Common osier</name>
    <name type="synonym">Basket willow</name>
    <dbReference type="NCBI Taxonomy" id="40686"/>
    <lineage>
        <taxon>Eukaryota</taxon>
        <taxon>Viridiplantae</taxon>
        <taxon>Streptophyta</taxon>
        <taxon>Embryophyta</taxon>
        <taxon>Tracheophyta</taxon>
        <taxon>Spermatophyta</taxon>
        <taxon>Magnoliopsida</taxon>
        <taxon>eudicotyledons</taxon>
        <taxon>Gunneridae</taxon>
        <taxon>Pentapetalae</taxon>
        <taxon>rosids</taxon>
        <taxon>fabids</taxon>
        <taxon>Malpighiales</taxon>
        <taxon>Salicaceae</taxon>
        <taxon>Saliceae</taxon>
        <taxon>Salix</taxon>
    </lineage>
</organism>
<name>A0A6N2MES4_SALVM</name>
<dbReference type="EMBL" id="CAADRP010001642">
    <property type="protein sequence ID" value="VFU46510.1"/>
    <property type="molecule type" value="Genomic_DNA"/>
</dbReference>
<accession>A0A6N2MES4</accession>
<gene>
    <name evidence="1" type="ORF">SVIM_LOCUS294805</name>
</gene>
<sequence>MLSVINRFFADGTEYILQLRLETLCDKLKKILSSSDVSLKVKEAAVELLYLRLKNAVNDEFLQDLLRKVMNIVFFNGEIKFGDQLVALARANAWFLRNQVLQFTFIMMESPQCEERTRFLAIEFVLVVVEDKKGCQILGLNLHIKRMLSQLLCTMETINENTALDNQEQCILLDQGMKSTARFSRALGGRFLNKILSSSDVSLKVQAAMAAFHFVENCTSNMLQPYLDEIISKLLRCLQDRLLEYYRTVMPYLNFVMTKARGESNGLVLSATISNLNGYWKGQLQRRYSTGMGLILQIFRPKVPALHGGSHSLFASICGAHFA</sequence>
<dbReference type="InterPro" id="IPR011989">
    <property type="entry name" value="ARM-like"/>
</dbReference>
<dbReference type="InterPro" id="IPR016024">
    <property type="entry name" value="ARM-type_fold"/>
</dbReference>
<dbReference type="Gene3D" id="1.25.10.10">
    <property type="entry name" value="Leucine-rich Repeat Variant"/>
    <property type="match status" value="2"/>
</dbReference>
<reference evidence="1" key="1">
    <citation type="submission" date="2019-03" db="EMBL/GenBank/DDBJ databases">
        <authorList>
            <person name="Mank J."/>
            <person name="Almeida P."/>
        </authorList>
    </citation>
    <scope>NUCLEOTIDE SEQUENCE</scope>
    <source>
        <strain evidence="1">78183</strain>
    </source>
</reference>
<protein>
    <submittedName>
        <fullName evidence="1">Uncharacterized protein</fullName>
    </submittedName>
</protein>
<dbReference type="AlphaFoldDB" id="A0A6N2MES4"/>
<proteinExistence type="predicted"/>
<dbReference type="SUPFAM" id="SSF48371">
    <property type="entry name" value="ARM repeat"/>
    <property type="match status" value="1"/>
</dbReference>
<evidence type="ECO:0000313" key="1">
    <source>
        <dbReference type="EMBL" id="VFU46510.1"/>
    </source>
</evidence>